<gene>
    <name evidence="10" type="primary">pstA</name>
    <name evidence="10" type="ORF">CUU66_16865</name>
</gene>
<evidence type="ECO:0000256" key="7">
    <source>
        <dbReference type="ARBA" id="ARBA00023136"/>
    </source>
</evidence>
<evidence type="ECO:0000313" key="10">
    <source>
        <dbReference type="EMBL" id="PLT28766.1"/>
    </source>
</evidence>
<evidence type="ECO:0000256" key="2">
    <source>
        <dbReference type="ARBA" id="ARBA00007069"/>
    </source>
</evidence>
<keyword evidence="11" id="KW-1185">Reference proteome</keyword>
<keyword evidence="6 8" id="KW-1133">Transmembrane helix</keyword>
<feature type="transmembrane region" description="Helical" evidence="8">
    <location>
        <begin position="12"/>
        <end position="32"/>
    </location>
</feature>
<name>A0A2N5M327_9BACI</name>
<evidence type="ECO:0000256" key="6">
    <source>
        <dbReference type="ARBA" id="ARBA00022989"/>
    </source>
</evidence>
<evidence type="ECO:0000256" key="4">
    <source>
        <dbReference type="ARBA" id="ARBA00022475"/>
    </source>
</evidence>
<keyword evidence="5 8" id="KW-0812">Transmembrane</keyword>
<dbReference type="Pfam" id="PF00528">
    <property type="entry name" value="BPD_transp_1"/>
    <property type="match status" value="1"/>
</dbReference>
<dbReference type="CDD" id="cd06261">
    <property type="entry name" value="TM_PBP2"/>
    <property type="match status" value="1"/>
</dbReference>
<dbReference type="PROSITE" id="PS50928">
    <property type="entry name" value="ABC_TM1"/>
    <property type="match status" value="1"/>
</dbReference>
<dbReference type="EMBL" id="PGUY01000052">
    <property type="protein sequence ID" value="PLT28766.1"/>
    <property type="molecule type" value="Genomic_DNA"/>
</dbReference>
<feature type="transmembrane region" description="Helical" evidence="8">
    <location>
        <begin position="259"/>
        <end position="281"/>
    </location>
</feature>
<dbReference type="InterPro" id="IPR035906">
    <property type="entry name" value="MetI-like_sf"/>
</dbReference>
<evidence type="ECO:0000256" key="5">
    <source>
        <dbReference type="ARBA" id="ARBA00022692"/>
    </source>
</evidence>
<comment type="caution">
    <text evidence="8">Lacks conserved residue(s) required for the propagation of feature annotation.</text>
</comment>
<dbReference type="PANTHER" id="PTHR43470">
    <property type="entry name" value="PHOSPHATE TRANSPORT SYSTEM PERMEASE PROTEIN PSTA-RELATED"/>
    <property type="match status" value="1"/>
</dbReference>
<feature type="transmembrane region" description="Helical" evidence="8">
    <location>
        <begin position="68"/>
        <end position="89"/>
    </location>
</feature>
<evidence type="ECO:0000256" key="1">
    <source>
        <dbReference type="ARBA" id="ARBA00004651"/>
    </source>
</evidence>
<organism evidence="10 11">
    <name type="scientific">Peribacillus deserti</name>
    <dbReference type="NCBI Taxonomy" id="673318"/>
    <lineage>
        <taxon>Bacteria</taxon>
        <taxon>Bacillati</taxon>
        <taxon>Bacillota</taxon>
        <taxon>Bacilli</taxon>
        <taxon>Bacillales</taxon>
        <taxon>Bacillaceae</taxon>
        <taxon>Peribacillus</taxon>
    </lineage>
</organism>
<keyword evidence="4 8" id="KW-1003">Cell membrane</keyword>
<feature type="transmembrane region" description="Helical" evidence="8">
    <location>
        <begin position="101"/>
        <end position="125"/>
    </location>
</feature>
<proteinExistence type="inferred from homology"/>
<feature type="domain" description="ABC transmembrane type-1" evidence="9">
    <location>
        <begin position="64"/>
        <end position="281"/>
    </location>
</feature>
<dbReference type="SUPFAM" id="SSF161098">
    <property type="entry name" value="MetI-like"/>
    <property type="match status" value="1"/>
</dbReference>
<dbReference type="PANTHER" id="PTHR43470:SF4">
    <property type="entry name" value="ABC TRANSPORTER PERMEASE PROTEIN YQGI-RELATED"/>
    <property type="match status" value="1"/>
</dbReference>
<dbReference type="GO" id="GO:0005886">
    <property type="term" value="C:plasma membrane"/>
    <property type="evidence" value="ECO:0007669"/>
    <property type="project" value="UniProtKB-SubCell"/>
</dbReference>
<dbReference type="AlphaFoldDB" id="A0A2N5M327"/>
<dbReference type="NCBIfam" id="TIGR00974">
    <property type="entry name" value="3a0107s02c"/>
    <property type="match status" value="1"/>
</dbReference>
<protein>
    <recommendedName>
        <fullName evidence="8">Phosphate transport system permease protein PstA</fullName>
    </recommendedName>
</protein>
<dbReference type="InterPro" id="IPR000515">
    <property type="entry name" value="MetI-like"/>
</dbReference>
<dbReference type="OrthoDB" id="9807065at2"/>
<evidence type="ECO:0000313" key="11">
    <source>
        <dbReference type="Proteomes" id="UP000234748"/>
    </source>
</evidence>
<reference evidence="10 11" key="1">
    <citation type="submission" date="2017-11" db="EMBL/GenBank/DDBJ databases">
        <title>Comparitive Functional Genomics of Dry Heat Resistant strains isolated from the Viking Spacecraft.</title>
        <authorList>
            <person name="Seuylemezian A."/>
            <person name="Cooper K."/>
            <person name="Vaishampayan P."/>
        </authorList>
    </citation>
    <scope>NUCLEOTIDE SEQUENCE [LARGE SCALE GENOMIC DNA]</scope>
    <source>
        <strain evidence="10 11">V1-29</strain>
    </source>
</reference>
<comment type="caution">
    <text evidence="10">The sequence shown here is derived from an EMBL/GenBank/DDBJ whole genome shotgun (WGS) entry which is preliminary data.</text>
</comment>
<evidence type="ECO:0000256" key="8">
    <source>
        <dbReference type="RuleBase" id="RU363043"/>
    </source>
</evidence>
<comment type="subcellular location">
    <subcellularLocation>
        <location evidence="1 8">Cell membrane</location>
        <topology evidence="1 8">Multi-pass membrane protein</topology>
    </subcellularLocation>
</comment>
<evidence type="ECO:0000259" key="9">
    <source>
        <dbReference type="PROSITE" id="PS50928"/>
    </source>
</evidence>
<dbReference type="Proteomes" id="UP000234748">
    <property type="component" value="Unassembled WGS sequence"/>
</dbReference>
<comment type="similarity">
    <text evidence="2 8">Belongs to the binding-protein-dependent transport system permease family. CysTW subfamily.</text>
</comment>
<keyword evidence="7 8" id="KW-0472">Membrane</keyword>
<dbReference type="RefSeq" id="WP_101644257.1">
    <property type="nucleotide sequence ID" value="NZ_PGUY01000052.1"/>
</dbReference>
<dbReference type="GO" id="GO:0005315">
    <property type="term" value="F:phosphate transmembrane transporter activity"/>
    <property type="evidence" value="ECO:0007669"/>
    <property type="project" value="InterPro"/>
</dbReference>
<dbReference type="Gene3D" id="1.10.3720.10">
    <property type="entry name" value="MetI-like"/>
    <property type="match status" value="1"/>
</dbReference>
<keyword evidence="3" id="KW-0813">Transport</keyword>
<dbReference type="GO" id="GO:0035435">
    <property type="term" value="P:phosphate ion transmembrane transport"/>
    <property type="evidence" value="ECO:0007669"/>
    <property type="project" value="InterPro"/>
</dbReference>
<sequence>MRSSARTVNNIWTGIFYAIAFAVIALLVYLVVEIISRGWGFWDPAFLFGRPSNTMAGGGIGPQLFNSFYLLILSLIISVPLGLGAGIYLAEYAKQGRFLNFVRLCIETMASLPSIVVGLFGLLIFVTLAHWGYTLIGGALVLTILNLPGLTRVCESAIASVPQNVKEASYGLGATKWQTLVKVSLPTAMQEIITGVILSAGRVFGEAAALIYTAGLTTPMLNTAADLSSPVNPFNIFRPAETLAVHIWKLNSEGIVPDAAAIATKSAAVLIVMVLMFNILARLAAKTLDKYNKGTSRKKKVQKSVDSVQKTA</sequence>
<accession>A0A2N5M327</accession>
<evidence type="ECO:0000256" key="3">
    <source>
        <dbReference type="ARBA" id="ARBA00022448"/>
    </source>
</evidence>
<dbReference type="InterPro" id="IPR005672">
    <property type="entry name" value="Phosphate_PstA"/>
</dbReference>